<accession>A0ACB0LA97</accession>
<gene>
    <name evidence="1" type="ORF">MILVUS5_LOCUS30449</name>
</gene>
<keyword evidence="2" id="KW-1185">Reference proteome</keyword>
<sequence>MDRRYCYKDLLPFVVLVGNECMITGVNTLFKAATLQGMSKYVFVTYSYTFATIFFFPVYFFYRSRVVSQLSFSILSKIALLGVIGGSAQILGYTGISYSSPTLSSAIGNLIPAFTFILAAICRMEKLAIKTRTTQAKVLGSIISISGAFIVTFYKGKSIIIAHNSSSFHLQHSSNGILTSVDINWVIGGLLLIVSNILITIWFIVQAEIMKEIPDELTSVFFHNLFAATFAFCVGLLAETNSSLWKIRLDISLISIVCTGIFGKFMGNAIYAWAIHLKGPVYVAMFKPLSIVIAVVMGMVFLGDTLHIGSIVGATIISIGLYAVLWGKASEEIEEDVGTLESPSTENVALLQSYRTDQTFEKKTDRNV</sequence>
<protein>
    <submittedName>
        <fullName evidence="1">Uncharacterized protein</fullName>
    </submittedName>
</protein>
<dbReference type="Proteomes" id="UP001177021">
    <property type="component" value="Unassembled WGS sequence"/>
</dbReference>
<name>A0ACB0LA97_TRIPR</name>
<comment type="caution">
    <text evidence="1">The sequence shown here is derived from an EMBL/GenBank/DDBJ whole genome shotgun (WGS) entry which is preliminary data.</text>
</comment>
<dbReference type="EMBL" id="CASHSV030000513">
    <property type="protein sequence ID" value="CAJ2665472.1"/>
    <property type="molecule type" value="Genomic_DNA"/>
</dbReference>
<proteinExistence type="predicted"/>
<evidence type="ECO:0000313" key="1">
    <source>
        <dbReference type="EMBL" id="CAJ2665472.1"/>
    </source>
</evidence>
<reference evidence="1" key="1">
    <citation type="submission" date="2023-10" db="EMBL/GenBank/DDBJ databases">
        <authorList>
            <person name="Rodriguez Cubillos JULIANA M."/>
            <person name="De Vega J."/>
        </authorList>
    </citation>
    <scope>NUCLEOTIDE SEQUENCE</scope>
</reference>
<evidence type="ECO:0000313" key="2">
    <source>
        <dbReference type="Proteomes" id="UP001177021"/>
    </source>
</evidence>
<organism evidence="1 2">
    <name type="scientific">Trifolium pratense</name>
    <name type="common">Red clover</name>
    <dbReference type="NCBI Taxonomy" id="57577"/>
    <lineage>
        <taxon>Eukaryota</taxon>
        <taxon>Viridiplantae</taxon>
        <taxon>Streptophyta</taxon>
        <taxon>Embryophyta</taxon>
        <taxon>Tracheophyta</taxon>
        <taxon>Spermatophyta</taxon>
        <taxon>Magnoliopsida</taxon>
        <taxon>eudicotyledons</taxon>
        <taxon>Gunneridae</taxon>
        <taxon>Pentapetalae</taxon>
        <taxon>rosids</taxon>
        <taxon>fabids</taxon>
        <taxon>Fabales</taxon>
        <taxon>Fabaceae</taxon>
        <taxon>Papilionoideae</taxon>
        <taxon>50 kb inversion clade</taxon>
        <taxon>NPAAA clade</taxon>
        <taxon>Hologalegina</taxon>
        <taxon>IRL clade</taxon>
        <taxon>Trifolieae</taxon>
        <taxon>Trifolium</taxon>
    </lineage>
</organism>